<dbReference type="Proteomes" id="UP000030651">
    <property type="component" value="Unassembled WGS sequence"/>
</dbReference>
<organism evidence="5 6">
    <name type="scientific">Pestalotiopsis fici (strain W106-1 / CGMCC3.15140)</name>
    <dbReference type="NCBI Taxonomy" id="1229662"/>
    <lineage>
        <taxon>Eukaryota</taxon>
        <taxon>Fungi</taxon>
        <taxon>Dikarya</taxon>
        <taxon>Ascomycota</taxon>
        <taxon>Pezizomycotina</taxon>
        <taxon>Sordariomycetes</taxon>
        <taxon>Xylariomycetidae</taxon>
        <taxon>Amphisphaeriales</taxon>
        <taxon>Sporocadaceae</taxon>
        <taxon>Pestalotiopsis</taxon>
    </lineage>
</organism>
<dbReference type="PROSITE" id="PS51891">
    <property type="entry name" value="CENP_V_GFA"/>
    <property type="match status" value="2"/>
</dbReference>
<dbReference type="InterPro" id="IPR052355">
    <property type="entry name" value="CENP-V-like"/>
</dbReference>
<evidence type="ECO:0000256" key="2">
    <source>
        <dbReference type="ARBA" id="ARBA00022723"/>
    </source>
</evidence>
<comment type="similarity">
    <text evidence="1">Belongs to the Gfa family.</text>
</comment>
<keyword evidence="6" id="KW-1185">Reference proteome</keyword>
<reference evidence="6" key="1">
    <citation type="journal article" date="2015" name="BMC Genomics">
        <title>Genomic and transcriptomic analysis of the endophytic fungus Pestalotiopsis fici reveals its lifestyle and high potential for synthesis of natural products.</title>
        <authorList>
            <person name="Wang X."/>
            <person name="Zhang X."/>
            <person name="Liu L."/>
            <person name="Xiang M."/>
            <person name="Wang W."/>
            <person name="Sun X."/>
            <person name="Che Y."/>
            <person name="Guo L."/>
            <person name="Liu G."/>
            <person name="Guo L."/>
            <person name="Wang C."/>
            <person name="Yin W.B."/>
            <person name="Stadler M."/>
            <person name="Zhang X."/>
            <person name="Liu X."/>
        </authorList>
    </citation>
    <scope>NUCLEOTIDE SEQUENCE [LARGE SCALE GENOMIC DNA]</scope>
    <source>
        <strain evidence="6">W106-1 / CGMCC3.15140</strain>
    </source>
</reference>
<accession>W3XBF5</accession>
<feature type="domain" description="CENP-V/GFA" evidence="4">
    <location>
        <begin position="13"/>
        <end position="134"/>
    </location>
</feature>
<dbReference type="PANTHER" id="PTHR28620">
    <property type="entry name" value="CENTROMERE PROTEIN V"/>
    <property type="match status" value="1"/>
</dbReference>
<gene>
    <name evidence="5" type="ORF">PFICI_04623</name>
</gene>
<dbReference type="InParanoid" id="W3XBF5"/>
<evidence type="ECO:0000256" key="3">
    <source>
        <dbReference type="ARBA" id="ARBA00022833"/>
    </source>
</evidence>
<keyword evidence="3" id="KW-0862">Zinc</keyword>
<evidence type="ECO:0000313" key="6">
    <source>
        <dbReference type="Proteomes" id="UP000030651"/>
    </source>
</evidence>
<dbReference type="AlphaFoldDB" id="W3XBF5"/>
<dbReference type="GO" id="GO:0046872">
    <property type="term" value="F:metal ion binding"/>
    <property type="evidence" value="ECO:0007669"/>
    <property type="project" value="UniProtKB-KW"/>
</dbReference>
<dbReference type="KEGG" id="pfy:PFICI_04623"/>
<dbReference type="InterPro" id="IPR011057">
    <property type="entry name" value="Mss4-like_sf"/>
</dbReference>
<protein>
    <recommendedName>
        <fullName evidence="4">CENP-V/GFA domain-containing protein</fullName>
    </recommendedName>
</protein>
<dbReference type="GO" id="GO:0016846">
    <property type="term" value="F:carbon-sulfur lyase activity"/>
    <property type="evidence" value="ECO:0007669"/>
    <property type="project" value="InterPro"/>
</dbReference>
<feature type="domain" description="CENP-V/GFA" evidence="4">
    <location>
        <begin position="157"/>
        <end position="295"/>
    </location>
</feature>
<name>W3XBF5_PESFW</name>
<dbReference type="SUPFAM" id="SSF51316">
    <property type="entry name" value="Mss4-like"/>
    <property type="match status" value="2"/>
</dbReference>
<dbReference type="RefSeq" id="XP_007831395.1">
    <property type="nucleotide sequence ID" value="XM_007833204.1"/>
</dbReference>
<dbReference type="GeneID" id="19269636"/>
<dbReference type="Pfam" id="PF04828">
    <property type="entry name" value="GFA"/>
    <property type="match status" value="2"/>
</dbReference>
<evidence type="ECO:0000256" key="1">
    <source>
        <dbReference type="ARBA" id="ARBA00005495"/>
    </source>
</evidence>
<proteinExistence type="inferred from homology"/>
<evidence type="ECO:0000313" key="5">
    <source>
        <dbReference type="EMBL" id="ETS82747.1"/>
    </source>
</evidence>
<dbReference type="OrthoDB" id="2993351at2759"/>
<dbReference type="Gene3D" id="2.170.150.70">
    <property type="match status" value="2"/>
</dbReference>
<dbReference type="eggNOG" id="KOG4192">
    <property type="taxonomic scope" value="Eukaryota"/>
</dbReference>
<dbReference type="OMA" id="CGAFVYE"/>
<dbReference type="HOGENOM" id="CLU_055491_0_0_1"/>
<dbReference type="EMBL" id="KI912111">
    <property type="protein sequence ID" value="ETS82747.1"/>
    <property type="molecule type" value="Genomic_DNA"/>
</dbReference>
<dbReference type="InterPro" id="IPR006913">
    <property type="entry name" value="CENP-V/GFA"/>
</dbReference>
<dbReference type="PANTHER" id="PTHR28620:SF1">
    <property type="entry name" value="CENP-V_GFA DOMAIN-CONTAINING PROTEIN"/>
    <property type="match status" value="1"/>
</dbReference>
<evidence type="ECO:0000259" key="4">
    <source>
        <dbReference type="PROSITE" id="PS51891"/>
    </source>
</evidence>
<keyword evidence="2" id="KW-0479">Metal-binding</keyword>
<sequence length="304" mass="34298">MAEQSTTDPTRTYRGNCHCKANVFEVTVPEIQALASCNCSSCTKKGMLWIYPKYADIVWVKGDEGSLTDYTFGKKGLHYKSCPTCGVTLYGVGYFEPPKPGENKEPICGLNARTIQDLDIWSLELKSMNGGAYGAPYEPAKFTGTIPEAEVEGSRVYTGGCHCGAVRLAVRSRPLDETYDDRVIECNCSICGRLTFPKYGSIWIYPRKELVSYEGEENLTYYKMGRGMFNKGFCKHCATPVENRVSKLSDEQREALPEGAREWYDRGHTQRATNSRMLDDINFSQLKKQRIDGWNNILPKYENP</sequence>